<dbReference type="PANTHER" id="PTHR42973:SF39">
    <property type="entry name" value="FAD-BINDING PCMH-TYPE DOMAIN-CONTAINING PROTEIN"/>
    <property type="match status" value="1"/>
</dbReference>
<dbReference type="InterPro" id="IPR050416">
    <property type="entry name" value="FAD-linked_Oxidoreductase"/>
</dbReference>
<dbReference type="VEuPathDB" id="FungiDB:BO78DRAFT_165532"/>
<name>A0A319E439_ASPSB</name>
<feature type="domain" description="FAD-binding PCMH-type" evidence="6">
    <location>
        <begin position="1"/>
        <end position="115"/>
    </location>
</feature>
<accession>A0A319E439</accession>
<evidence type="ECO:0000256" key="5">
    <source>
        <dbReference type="ARBA" id="ARBA00023002"/>
    </source>
</evidence>
<gene>
    <name evidence="7" type="ORF">BO78DRAFT_165532</name>
</gene>
<comment type="similarity">
    <text evidence="2">Belongs to the oxygen-dependent FAD-linked oxidoreductase family.</text>
</comment>
<dbReference type="PANTHER" id="PTHR42973">
    <property type="entry name" value="BINDING OXIDOREDUCTASE, PUTATIVE (AFU_ORTHOLOGUE AFUA_1G17690)-RELATED"/>
    <property type="match status" value="1"/>
</dbReference>
<keyword evidence="5" id="KW-0560">Oxidoreductase</keyword>
<dbReference type="InterPro" id="IPR012951">
    <property type="entry name" value="BBE"/>
</dbReference>
<dbReference type="InterPro" id="IPR016169">
    <property type="entry name" value="FAD-bd_PCMH_sub2"/>
</dbReference>
<dbReference type="InterPro" id="IPR036318">
    <property type="entry name" value="FAD-bd_PCMH-like_sf"/>
</dbReference>
<keyword evidence="8" id="KW-1185">Reference proteome</keyword>
<comment type="cofactor">
    <cofactor evidence="1">
        <name>FAD</name>
        <dbReference type="ChEBI" id="CHEBI:57692"/>
    </cofactor>
</comment>
<dbReference type="Pfam" id="PF01565">
    <property type="entry name" value="FAD_binding_4"/>
    <property type="match status" value="1"/>
</dbReference>
<evidence type="ECO:0000256" key="1">
    <source>
        <dbReference type="ARBA" id="ARBA00001974"/>
    </source>
</evidence>
<evidence type="ECO:0000256" key="4">
    <source>
        <dbReference type="ARBA" id="ARBA00022827"/>
    </source>
</evidence>
<dbReference type="Gene3D" id="3.40.462.20">
    <property type="match status" value="1"/>
</dbReference>
<evidence type="ECO:0000259" key="6">
    <source>
        <dbReference type="PROSITE" id="PS51387"/>
    </source>
</evidence>
<dbReference type="InterPro" id="IPR006094">
    <property type="entry name" value="Oxid_FAD_bind_N"/>
</dbReference>
<keyword evidence="3" id="KW-0285">Flavoprotein</keyword>
<evidence type="ECO:0000313" key="8">
    <source>
        <dbReference type="Proteomes" id="UP000248423"/>
    </source>
</evidence>
<dbReference type="Pfam" id="PF08031">
    <property type="entry name" value="BBE"/>
    <property type="match status" value="1"/>
</dbReference>
<protein>
    <submittedName>
        <fullName evidence="7">FAD-binding domain-containing protein</fullName>
    </submittedName>
</protein>
<evidence type="ECO:0000256" key="2">
    <source>
        <dbReference type="ARBA" id="ARBA00005466"/>
    </source>
</evidence>
<dbReference type="STRING" id="1448318.A0A319E439"/>
<reference evidence="7 8" key="1">
    <citation type="submission" date="2018-02" db="EMBL/GenBank/DDBJ databases">
        <title>The genomes of Aspergillus section Nigri reveals drivers in fungal speciation.</title>
        <authorList>
            <consortium name="DOE Joint Genome Institute"/>
            <person name="Vesth T.C."/>
            <person name="Nybo J."/>
            <person name="Theobald S."/>
            <person name="Brandl J."/>
            <person name="Frisvad J.C."/>
            <person name="Nielsen K.F."/>
            <person name="Lyhne E.K."/>
            <person name="Kogle M.E."/>
            <person name="Kuo A."/>
            <person name="Riley R."/>
            <person name="Clum A."/>
            <person name="Nolan M."/>
            <person name="Lipzen A."/>
            <person name="Salamov A."/>
            <person name="Henrissat B."/>
            <person name="Wiebenga A."/>
            <person name="De vries R.P."/>
            <person name="Grigoriev I.V."/>
            <person name="Mortensen U.H."/>
            <person name="Andersen M.R."/>
            <person name="Baker S.E."/>
        </authorList>
    </citation>
    <scope>NUCLEOTIDE SEQUENCE [LARGE SCALE GENOMIC DNA]</scope>
    <source>
        <strain evidence="7 8">CBS 121057</strain>
    </source>
</reference>
<dbReference type="EMBL" id="KZ826365">
    <property type="protein sequence ID" value="PYI04751.1"/>
    <property type="molecule type" value="Genomic_DNA"/>
</dbReference>
<dbReference type="Proteomes" id="UP000248423">
    <property type="component" value="Unassembled WGS sequence"/>
</dbReference>
<dbReference type="SUPFAM" id="SSF56176">
    <property type="entry name" value="FAD-binding/transporter-associated domain-like"/>
    <property type="match status" value="1"/>
</dbReference>
<sequence length="370" mass="39957">MNTITFNDNRTQVQVEGGTIISELVDAAYANNTQVVTANCNCVGVMGALLGGGYSRMMGERGFMVDNVLSLRVVLASGELVDVTPTSHPDLWWALRGAGANFGIVTSAVFRAFPTAPAQNGAWLGSLIFADDQLEDVVAAINNLTLTSKMAIFLYYATTGAPDYTPAIIVFPFYLGNNTAEARQAFAPVLDIGPESDGTTFTPYNEVNEGSDSFCVAGNRKVSYGAAEDQLDPATWRAIWNEYTSFVDRYGGEAVGNSTVLMEAYSLGTAEQLGDSSSAYAWRSTNRFNTVAIAWYADQGLDAPANAWAGQIREHWRSTSGLQTNATYINFAFGDETLEDIYGGNVGRLQQLKGVYDPDNHFGQFFPLDG</sequence>
<dbReference type="OrthoDB" id="415825at2759"/>
<dbReference type="InterPro" id="IPR016166">
    <property type="entry name" value="FAD-bd_PCMH"/>
</dbReference>
<evidence type="ECO:0000313" key="7">
    <source>
        <dbReference type="EMBL" id="PYI04751.1"/>
    </source>
</evidence>
<dbReference type="PROSITE" id="PS51387">
    <property type="entry name" value="FAD_PCMH"/>
    <property type="match status" value="1"/>
</dbReference>
<dbReference type="AlphaFoldDB" id="A0A319E439"/>
<dbReference type="GO" id="GO:0016491">
    <property type="term" value="F:oxidoreductase activity"/>
    <property type="evidence" value="ECO:0007669"/>
    <property type="project" value="UniProtKB-KW"/>
</dbReference>
<evidence type="ECO:0000256" key="3">
    <source>
        <dbReference type="ARBA" id="ARBA00022630"/>
    </source>
</evidence>
<organism evidence="7 8">
    <name type="scientific">Aspergillus sclerotiicarbonarius (strain CBS 121057 / IBT 28362)</name>
    <dbReference type="NCBI Taxonomy" id="1448318"/>
    <lineage>
        <taxon>Eukaryota</taxon>
        <taxon>Fungi</taxon>
        <taxon>Dikarya</taxon>
        <taxon>Ascomycota</taxon>
        <taxon>Pezizomycotina</taxon>
        <taxon>Eurotiomycetes</taxon>
        <taxon>Eurotiomycetidae</taxon>
        <taxon>Eurotiales</taxon>
        <taxon>Aspergillaceae</taxon>
        <taxon>Aspergillus</taxon>
        <taxon>Aspergillus subgen. Circumdati</taxon>
    </lineage>
</organism>
<keyword evidence="4" id="KW-0274">FAD</keyword>
<dbReference type="Gene3D" id="3.30.465.10">
    <property type="match status" value="1"/>
</dbReference>
<proteinExistence type="inferred from homology"/>
<dbReference type="GO" id="GO:0071949">
    <property type="term" value="F:FAD binding"/>
    <property type="evidence" value="ECO:0007669"/>
    <property type="project" value="InterPro"/>
</dbReference>